<feature type="chain" id="PRO_5047271584" evidence="5">
    <location>
        <begin position="24"/>
        <end position="217"/>
    </location>
</feature>
<evidence type="ECO:0000313" key="7">
    <source>
        <dbReference type="EMBL" id="SMP04675.1"/>
    </source>
</evidence>
<keyword evidence="8" id="KW-1185">Reference proteome</keyword>
<evidence type="ECO:0000256" key="1">
    <source>
        <dbReference type="ARBA" id="ARBA00004442"/>
    </source>
</evidence>
<evidence type="ECO:0000313" key="8">
    <source>
        <dbReference type="Proteomes" id="UP001157961"/>
    </source>
</evidence>
<proteinExistence type="predicted"/>
<evidence type="ECO:0000256" key="4">
    <source>
        <dbReference type="PROSITE-ProRule" id="PRU00473"/>
    </source>
</evidence>
<dbReference type="SUPFAM" id="SSF103088">
    <property type="entry name" value="OmpA-like"/>
    <property type="match status" value="1"/>
</dbReference>
<dbReference type="PRINTS" id="PR01023">
    <property type="entry name" value="NAFLGMOTY"/>
</dbReference>
<dbReference type="Proteomes" id="UP001157961">
    <property type="component" value="Unassembled WGS sequence"/>
</dbReference>
<dbReference type="PROSITE" id="PS51123">
    <property type="entry name" value="OMPA_2"/>
    <property type="match status" value="1"/>
</dbReference>
<comment type="caution">
    <text evidence="7">The sequence shown here is derived from an EMBL/GenBank/DDBJ whole genome shotgun (WGS) entry which is preliminary data.</text>
</comment>
<evidence type="ECO:0000256" key="3">
    <source>
        <dbReference type="ARBA" id="ARBA00023237"/>
    </source>
</evidence>
<keyword evidence="2 4" id="KW-0472">Membrane</keyword>
<name>A0ABY1NAD2_9RHOB</name>
<dbReference type="InterPro" id="IPR006665">
    <property type="entry name" value="OmpA-like"/>
</dbReference>
<gene>
    <name evidence="7" type="ORF">SAMN06265373_101471</name>
</gene>
<dbReference type="PROSITE" id="PS51257">
    <property type="entry name" value="PROKAR_LIPOPROTEIN"/>
    <property type="match status" value="1"/>
</dbReference>
<sequence>MKTLPISLSAVAVLGLTACTDPAYVSGSADDRDQYRKTKNGAIIGALAGAGIAAVTDGDALMGAALGAGAGAIIGNVLDKQEAELRAQLDDEVHIENTGDRLILTLPQDILFDVDSYSVNAGLQDDLAKVASSLDKYPDSTVQILGHTDNTGSASHNQGLSERRANAVADVLLTNGVPVSRIDTIGRGEDQPIASNLDDAGRRQNRRVEIVILPTAT</sequence>
<feature type="signal peptide" evidence="5">
    <location>
        <begin position="1"/>
        <end position="23"/>
    </location>
</feature>
<dbReference type="RefSeq" id="WP_283424326.1">
    <property type="nucleotide sequence ID" value="NZ_FXTY01000001.1"/>
</dbReference>
<dbReference type="EMBL" id="FXTY01000001">
    <property type="protein sequence ID" value="SMP04675.1"/>
    <property type="molecule type" value="Genomic_DNA"/>
</dbReference>
<accession>A0ABY1NAD2</accession>
<dbReference type="PRINTS" id="PR01021">
    <property type="entry name" value="OMPADOMAIN"/>
</dbReference>
<dbReference type="InterPro" id="IPR039567">
    <property type="entry name" value="Gly-zipper"/>
</dbReference>
<evidence type="ECO:0000259" key="6">
    <source>
        <dbReference type="PROSITE" id="PS51123"/>
    </source>
</evidence>
<dbReference type="CDD" id="cd07185">
    <property type="entry name" value="OmpA_C-like"/>
    <property type="match status" value="1"/>
</dbReference>
<dbReference type="Pfam" id="PF13488">
    <property type="entry name" value="Gly-zipper_Omp"/>
    <property type="match status" value="1"/>
</dbReference>
<dbReference type="InterPro" id="IPR036737">
    <property type="entry name" value="OmpA-like_sf"/>
</dbReference>
<keyword evidence="5" id="KW-0732">Signal</keyword>
<evidence type="ECO:0000256" key="2">
    <source>
        <dbReference type="ARBA" id="ARBA00023136"/>
    </source>
</evidence>
<evidence type="ECO:0000256" key="5">
    <source>
        <dbReference type="SAM" id="SignalP"/>
    </source>
</evidence>
<keyword evidence="3" id="KW-0998">Cell outer membrane</keyword>
<reference evidence="7 8" key="1">
    <citation type="submission" date="2017-05" db="EMBL/GenBank/DDBJ databases">
        <authorList>
            <person name="Varghese N."/>
            <person name="Submissions S."/>
        </authorList>
    </citation>
    <scope>NUCLEOTIDE SEQUENCE [LARGE SCALE GENOMIC DNA]</scope>
    <source>
        <strain evidence="7 8">DSM 29734</strain>
    </source>
</reference>
<protein>
    <submittedName>
        <fullName evidence="7">Outer membrane protein OmpA</fullName>
    </submittedName>
</protein>
<feature type="domain" description="OmpA-like" evidence="6">
    <location>
        <begin position="99"/>
        <end position="216"/>
    </location>
</feature>
<dbReference type="Pfam" id="PF00691">
    <property type="entry name" value="OmpA"/>
    <property type="match status" value="1"/>
</dbReference>
<dbReference type="Gene3D" id="3.30.1330.60">
    <property type="entry name" value="OmpA-like domain"/>
    <property type="match status" value="1"/>
</dbReference>
<dbReference type="InterPro" id="IPR050330">
    <property type="entry name" value="Bact_OuterMem_StrucFunc"/>
</dbReference>
<comment type="subcellular location">
    <subcellularLocation>
        <location evidence="1">Cell outer membrane</location>
    </subcellularLocation>
</comment>
<dbReference type="PANTHER" id="PTHR30329:SF21">
    <property type="entry name" value="LIPOPROTEIN YIAD-RELATED"/>
    <property type="match status" value="1"/>
</dbReference>
<dbReference type="InterPro" id="IPR006664">
    <property type="entry name" value="OMP_bac"/>
</dbReference>
<dbReference type="PANTHER" id="PTHR30329">
    <property type="entry name" value="STATOR ELEMENT OF FLAGELLAR MOTOR COMPLEX"/>
    <property type="match status" value="1"/>
</dbReference>
<organism evidence="7 8">
    <name type="scientific">Shimia sagamensis</name>
    <dbReference type="NCBI Taxonomy" id="1566352"/>
    <lineage>
        <taxon>Bacteria</taxon>
        <taxon>Pseudomonadati</taxon>
        <taxon>Pseudomonadota</taxon>
        <taxon>Alphaproteobacteria</taxon>
        <taxon>Rhodobacterales</taxon>
        <taxon>Roseobacteraceae</taxon>
    </lineage>
</organism>